<dbReference type="EMBL" id="BARU01034036">
    <property type="protein sequence ID" value="GAH61807.1"/>
    <property type="molecule type" value="Genomic_DNA"/>
</dbReference>
<name>X1GXA2_9ZZZZ</name>
<reference evidence="1" key="1">
    <citation type="journal article" date="2014" name="Front. Microbiol.">
        <title>High frequency of phylogenetically diverse reductive dehalogenase-homologous genes in deep subseafloor sedimentary metagenomes.</title>
        <authorList>
            <person name="Kawai M."/>
            <person name="Futagami T."/>
            <person name="Toyoda A."/>
            <person name="Takaki Y."/>
            <person name="Nishi S."/>
            <person name="Hori S."/>
            <person name="Arai W."/>
            <person name="Tsubouchi T."/>
            <person name="Morono Y."/>
            <person name="Uchiyama I."/>
            <person name="Ito T."/>
            <person name="Fujiyama A."/>
            <person name="Inagaki F."/>
            <person name="Takami H."/>
        </authorList>
    </citation>
    <scope>NUCLEOTIDE SEQUENCE</scope>
    <source>
        <strain evidence="1">Expedition CK06-06</strain>
    </source>
</reference>
<proteinExistence type="predicted"/>
<evidence type="ECO:0000313" key="1">
    <source>
        <dbReference type="EMBL" id="GAH61807.1"/>
    </source>
</evidence>
<dbReference type="AntiFam" id="ANF00159">
    <property type="entry name" value="Shadow ORF (opposite uvrA)"/>
</dbReference>
<sequence length="68" mass="7514">MFNNNNGVLDVPEFLHYSDEPVIIPGMEADTWFIQDIEGIDQGGAKGRCKGYSLQLTTRKGSGLAIKR</sequence>
<accession>X1GXA2</accession>
<organism evidence="1">
    <name type="scientific">marine sediment metagenome</name>
    <dbReference type="NCBI Taxonomy" id="412755"/>
    <lineage>
        <taxon>unclassified sequences</taxon>
        <taxon>metagenomes</taxon>
        <taxon>ecological metagenomes</taxon>
    </lineage>
</organism>
<comment type="caution">
    <text evidence="1">The sequence shown here is derived from an EMBL/GenBank/DDBJ whole genome shotgun (WGS) entry which is preliminary data.</text>
</comment>
<protein>
    <submittedName>
        <fullName evidence="1">Uncharacterized protein</fullName>
    </submittedName>
</protein>
<gene>
    <name evidence="1" type="ORF">S03H2_53469</name>
</gene>
<dbReference type="AlphaFoldDB" id="X1GXA2"/>